<sequence length="194" mass="22434">MATAEQERTLMDMKIKMVKDKPQNLLVLCGPPCSGKTMLIEHFIFSNPSIFQFIPPFTTKTKFEREEIENVHYRLASQNDFTAWQKEDKLLYLTQEQMINTAVQTNYNYGSGVQANAIWNGVLFEEASRLRNEFKIGIIETSLDGAKQIYAKQRLPCNFIYVHPPTTDELAVRLIRNRPGKDTQHSMTLKQNNE</sequence>
<dbReference type="Pfam" id="PF00625">
    <property type="entry name" value="Guanylate_kin"/>
    <property type="match status" value="1"/>
</dbReference>
<evidence type="ECO:0000256" key="2">
    <source>
        <dbReference type="ARBA" id="ARBA00022679"/>
    </source>
</evidence>
<dbReference type="PANTHER" id="PTHR23117">
    <property type="entry name" value="GUANYLATE KINASE-RELATED"/>
    <property type="match status" value="1"/>
</dbReference>
<evidence type="ECO:0000256" key="1">
    <source>
        <dbReference type="ARBA" id="ARBA00005790"/>
    </source>
</evidence>
<accession>A0A078ATZ9</accession>
<keyword evidence="6" id="KW-1185">Reference proteome</keyword>
<evidence type="ECO:0000259" key="4">
    <source>
        <dbReference type="PROSITE" id="PS50052"/>
    </source>
</evidence>
<keyword evidence="3 5" id="KW-0418">Kinase</keyword>
<dbReference type="PANTHER" id="PTHR23117:SF13">
    <property type="entry name" value="GUANYLATE KINASE"/>
    <property type="match status" value="1"/>
</dbReference>
<evidence type="ECO:0000313" key="6">
    <source>
        <dbReference type="Proteomes" id="UP000039865"/>
    </source>
</evidence>
<keyword evidence="2" id="KW-0808">Transferase</keyword>
<dbReference type="Proteomes" id="UP000039865">
    <property type="component" value="Unassembled WGS sequence"/>
</dbReference>
<gene>
    <name evidence="5" type="primary">Contig5515.g5903</name>
    <name evidence="5" type="ORF">STYLEM_13378</name>
</gene>
<dbReference type="SUPFAM" id="SSF52540">
    <property type="entry name" value="P-loop containing nucleoside triphosphate hydrolases"/>
    <property type="match status" value="1"/>
</dbReference>
<dbReference type="PROSITE" id="PS50052">
    <property type="entry name" value="GUANYLATE_KINASE_2"/>
    <property type="match status" value="1"/>
</dbReference>
<dbReference type="InterPro" id="IPR008145">
    <property type="entry name" value="GK/Ca_channel_bsu"/>
</dbReference>
<proteinExistence type="inferred from homology"/>
<dbReference type="Gene3D" id="3.40.50.300">
    <property type="entry name" value="P-loop containing nucleotide triphosphate hydrolases"/>
    <property type="match status" value="1"/>
</dbReference>
<dbReference type="InParanoid" id="A0A078ATZ9"/>
<comment type="similarity">
    <text evidence="1">Belongs to the guanylate kinase family.</text>
</comment>
<dbReference type="InterPro" id="IPR027417">
    <property type="entry name" value="P-loop_NTPase"/>
</dbReference>
<feature type="domain" description="Guanylate kinase-like" evidence="4">
    <location>
        <begin position="23"/>
        <end position="194"/>
    </location>
</feature>
<dbReference type="GO" id="GO:0005829">
    <property type="term" value="C:cytosol"/>
    <property type="evidence" value="ECO:0007669"/>
    <property type="project" value="TreeGrafter"/>
</dbReference>
<dbReference type="EMBL" id="CCKQ01012697">
    <property type="protein sequence ID" value="CDW84318.1"/>
    <property type="molecule type" value="Genomic_DNA"/>
</dbReference>
<name>A0A078ATZ9_STYLE</name>
<dbReference type="GO" id="GO:0004385">
    <property type="term" value="F:GMP kinase activity"/>
    <property type="evidence" value="ECO:0007669"/>
    <property type="project" value="TreeGrafter"/>
</dbReference>
<dbReference type="InterPro" id="IPR008144">
    <property type="entry name" value="Guanylate_kin-like_dom"/>
</dbReference>
<organism evidence="5 6">
    <name type="scientific">Stylonychia lemnae</name>
    <name type="common">Ciliate</name>
    <dbReference type="NCBI Taxonomy" id="5949"/>
    <lineage>
        <taxon>Eukaryota</taxon>
        <taxon>Sar</taxon>
        <taxon>Alveolata</taxon>
        <taxon>Ciliophora</taxon>
        <taxon>Intramacronucleata</taxon>
        <taxon>Spirotrichea</taxon>
        <taxon>Stichotrichia</taxon>
        <taxon>Sporadotrichida</taxon>
        <taxon>Oxytrichidae</taxon>
        <taxon>Stylonychinae</taxon>
        <taxon>Stylonychia</taxon>
    </lineage>
</organism>
<evidence type="ECO:0000256" key="3">
    <source>
        <dbReference type="ARBA" id="ARBA00022777"/>
    </source>
</evidence>
<dbReference type="OrthoDB" id="10572946at2759"/>
<reference evidence="5 6" key="1">
    <citation type="submission" date="2014-06" db="EMBL/GenBank/DDBJ databases">
        <authorList>
            <person name="Swart Estienne"/>
        </authorList>
    </citation>
    <scope>NUCLEOTIDE SEQUENCE [LARGE SCALE GENOMIC DNA]</scope>
    <source>
        <strain evidence="5 6">130c</strain>
    </source>
</reference>
<protein>
    <submittedName>
        <fullName evidence="5">Guanylate kinase</fullName>
    </submittedName>
</protein>
<dbReference type="AlphaFoldDB" id="A0A078ATZ9"/>
<evidence type="ECO:0000313" key="5">
    <source>
        <dbReference type="EMBL" id="CDW84318.1"/>
    </source>
</evidence>